<sequence length="340" mass="37770">MTRIQRVYRFGRICILGQWFFTFWVLGVTATSLHLSDGLQFIVPMLGYIVSVSPQAAIHVVLTYFFAKAKTAKPASPTDPRPSLWYILTYSASSLMWFTTMACVVLVLVRTMLFADEKDKEGGLRKCHSKYTTYKCYYSTNNAQVNTLAKINTAATSFIVNANATAIEAVCNWNIAQQTAPSNRILNLTPRSTILQMAVWKGDQGLKISRKHSEKESCETSAIIANKNLSTTSTTEADTMKEYCGKTLGLSQPAAPSILIESLNPTPMTAILNSIIRHREPGTIFWPFENGVIAAWIRGSNDKRFILSGQETLLSRITKLWLHGLSGSGRTVVTALIRQL</sequence>
<evidence type="ECO:0000313" key="2">
    <source>
        <dbReference type="EMBL" id="OOQ90484.1"/>
    </source>
</evidence>
<feature type="transmembrane region" description="Helical" evidence="1">
    <location>
        <begin position="87"/>
        <end position="109"/>
    </location>
</feature>
<protein>
    <submittedName>
        <fullName evidence="2">Uncharacterized protein</fullName>
    </submittedName>
</protein>
<reference evidence="3" key="1">
    <citation type="submission" date="2015-09" db="EMBL/GenBank/DDBJ databases">
        <authorList>
            <person name="Fill T.P."/>
            <person name="Baretta J.F."/>
            <person name="de Almeida L.G."/>
            <person name="Rocha M."/>
            <person name="de Souza D.H."/>
            <person name="Malavazi I."/>
            <person name="Cerdeira L.T."/>
            <person name="Hong H."/>
            <person name="Samborskyy M."/>
            <person name="de Vasconcelos A.T."/>
            <person name="Leadlay P."/>
            <person name="Rodrigues-Filho E."/>
        </authorList>
    </citation>
    <scope>NUCLEOTIDE SEQUENCE [LARGE SCALE GENOMIC DNA]</scope>
    <source>
        <strain evidence="3">LaBioMMi 136</strain>
    </source>
</reference>
<accession>A0A1S9RY73</accession>
<comment type="caution">
    <text evidence="2">The sequence shown here is derived from an EMBL/GenBank/DDBJ whole genome shotgun (WGS) entry which is preliminary data.</text>
</comment>
<name>A0A1S9RY73_PENBI</name>
<gene>
    <name evidence="2" type="ORF">PEBR_04154</name>
</gene>
<dbReference type="EMBL" id="LJBN01000068">
    <property type="protein sequence ID" value="OOQ90484.1"/>
    <property type="molecule type" value="Genomic_DNA"/>
</dbReference>
<feature type="transmembrane region" description="Helical" evidence="1">
    <location>
        <begin position="12"/>
        <end position="35"/>
    </location>
</feature>
<dbReference type="Proteomes" id="UP000190744">
    <property type="component" value="Unassembled WGS sequence"/>
</dbReference>
<feature type="transmembrane region" description="Helical" evidence="1">
    <location>
        <begin position="41"/>
        <end position="66"/>
    </location>
</feature>
<proteinExistence type="predicted"/>
<keyword evidence="1" id="KW-1133">Transmembrane helix</keyword>
<organism evidence="2 3">
    <name type="scientific">Penicillium brasilianum</name>
    <dbReference type="NCBI Taxonomy" id="104259"/>
    <lineage>
        <taxon>Eukaryota</taxon>
        <taxon>Fungi</taxon>
        <taxon>Dikarya</taxon>
        <taxon>Ascomycota</taxon>
        <taxon>Pezizomycotina</taxon>
        <taxon>Eurotiomycetes</taxon>
        <taxon>Eurotiomycetidae</taxon>
        <taxon>Eurotiales</taxon>
        <taxon>Aspergillaceae</taxon>
        <taxon>Penicillium</taxon>
    </lineage>
</organism>
<evidence type="ECO:0000256" key="1">
    <source>
        <dbReference type="SAM" id="Phobius"/>
    </source>
</evidence>
<evidence type="ECO:0000313" key="3">
    <source>
        <dbReference type="Proteomes" id="UP000190744"/>
    </source>
</evidence>
<keyword evidence="1" id="KW-0472">Membrane</keyword>
<keyword evidence="1" id="KW-0812">Transmembrane</keyword>
<dbReference type="AlphaFoldDB" id="A0A1S9RY73"/>